<evidence type="ECO:0000256" key="1">
    <source>
        <dbReference type="SAM" id="MobiDB-lite"/>
    </source>
</evidence>
<feature type="region of interest" description="Disordered" evidence="1">
    <location>
        <begin position="1"/>
        <end position="47"/>
    </location>
</feature>
<protein>
    <submittedName>
        <fullName evidence="2">Uncharacterized protein</fullName>
    </submittedName>
</protein>
<evidence type="ECO:0000313" key="2">
    <source>
        <dbReference type="EMBL" id="URE42549.1"/>
    </source>
</evidence>
<dbReference type="EMBL" id="CP097511">
    <property type="protein sequence ID" value="URE42549.1"/>
    <property type="molecule type" value="Genomic_DNA"/>
</dbReference>
<dbReference type="OrthoDB" id="782795at2759"/>
<proteinExistence type="predicted"/>
<accession>A0A9E7I5X3</accession>
<reference evidence="2" key="1">
    <citation type="submission" date="2022-05" db="EMBL/GenBank/DDBJ databases">
        <title>The Musa troglodytarum L. genome provides insights into the mechanism of non-climacteric behaviour and enrichment of carotenoids.</title>
        <authorList>
            <person name="Wang J."/>
        </authorList>
    </citation>
    <scope>NUCLEOTIDE SEQUENCE</scope>
    <source>
        <tissue evidence="2">Leaf</tissue>
    </source>
</reference>
<organism evidence="2 3">
    <name type="scientific">Musa troglodytarum</name>
    <name type="common">fe'i banana</name>
    <dbReference type="NCBI Taxonomy" id="320322"/>
    <lineage>
        <taxon>Eukaryota</taxon>
        <taxon>Viridiplantae</taxon>
        <taxon>Streptophyta</taxon>
        <taxon>Embryophyta</taxon>
        <taxon>Tracheophyta</taxon>
        <taxon>Spermatophyta</taxon>
        <taxon>Magnoliopsida</taxon>
        <taxon>Liliopsida</taxon>
        <taxon>Zingiberales</taxon>
        <taxon>Musaceae</taxon>
        <taxon>Musa</taxon>
    </lineage>
</organism>
<keyword evidence="3" id="KW-1185">Reference proteome</keyword>
<evidence type="ECO:0000313" key="3">
    <source>
        <dbReference type="Proteomes" id="UP001055439"/>
    </source>
</evidence>
<gene>
    <name evidence="2" type="ORF">MUK42_32928</name>
</gene>
<dbReference type="AlphaFoldDB" id="A0A9E7I5X3"/>
<sequence>MGDQEGPWPRSVASIALGRSTGLPSPQVGEWTSGGTRAPRPLPNASNELDLCRATRFLLAISPTSSARTNQGIQLYSELPEKEGRKL</sequence>
<name>A0A9E7I5X3_9LILI</name>
<dbReference type="Proteomes" id="UP001055439">
    <property type="component" value="Chromosome 9"/>
</dbReference>